<protein>
    <submittedName>
        <fullName evidence="2">Tripartite-type tricarboxylate transporter receptor subunit TctC</fullName>
    </submittedName>
</protein>
<evidence type="ECO:0000313" key="2">
    <source>
        <dbReference type="EMBL" id="TWD75797.1"/>
    </source>
</evidence>
<dbReference type="RefSeq" id="WP_410000822.1">
    <property type="nucleotide sequence ID" value="NZ_VIVL01000015.1"/>
</dbReference>
<name>A0A561BAC3_9BURK</name>
<reference evidence="2 3" key="1">
    <citation type="submission" date="2019-06" db="EMBL/GenBank/DDBJ databases">
        <title>Sorghum-associated microbial communities from plants grown in Nebraska, USA.</title>
        <authorList>
            <person name="Schachtman D."/>
        </authorList>
    </citation>
    <scope>NUCLEOTIDE SEQUENCE [LARGE SCALE GENOMIC DNA]</scope>
    <source>
        <strain evidence="2 3">T529</strain>
    </source>
</reference>
<keyword evidence="2" id="KW-0675">Receptor</keyword>
<dbReference type="Gene3D" id="3.40.190.10">
    <property type="entry name" value="Periplasmic binding protein-like II"/>
    <property type="match status" value="1"/>
</dbReference>
<accession>A0A561BAC3</accession>
<dbReference type="EMBL" id="VIVL01000015">
    <property type="protein sequence ID" value="TWD75797.1"/>
    <property type="molecule type" value="Genomic_DNA"/>
</dbReference>
<dbReference type="PIRSF" id="PIRSF017082">
    <property type="entry name" value="YflP"/>
    <property type="match status" value="1"/>
</dbReference>
<dbReference type="InterPro" id="IPR005064">
    <property type="entry name" value="BUG"/>
</dbReference>
<proteinExistence type="inferred from homology"/>
<comment type="similarity">
    <text evidence="1">Belongs to the UPF0065 (bug) family.</text>
</comment>
<comment type="caution">
    <text evidence="2">The sequence shown here is derived from an EMBL/GenBank/DDBJ whole genome shotgun (WGS) entry which is preliminary data.</text>
</comment>
<dbReference type="CDD" id="cd07012">
    <property type="entry name" value="PBP2_Bug_TTT"/>
    <property type="match status" value="1"/>
</dbReference>
<dbReference type="SUPFAM" id="SSF53850">
    <property type="entry name" value="Periplasmic binding protein-like II"/>
    <property type="match status" value="1"/>
</dbReference>
<evidence type="ECO:0000256" key="1">
    <source>
        <dbReference type="ARBA" id="ARBA00006987"/>
    </source>
</evidence>
<dbReference type="Pfam" id="PF03401">
    <property type="entry name" value="TctC"/>
    <property type="match status" value="1"/>
</dbReference>
<gene>
    <name evidence="2" type="ORF">FB547_11510</name>
</gene>
<dbReference type="AlphaFoldDB" id="A0A561BAC3"/>
<dbReference type="Gene3D" id="3.40.190.150">
    <property type="entry name" value="Bordetella uptake gene, domain 1"/>
    <property type="match status" value="1"/>
</dbReference>
<dbReference type="InterPro" id="IPR042100">
    <property type="entry name" value="Bug_dom1"/>
</dbReference>
<dbReference type="PANTHER" id="PTHR42928">
    <property type="entry name" value="TRICARBOXYLATE-BINDING PROTEIN"/>
    <property type="match status" value="1"/>
</dbReference>
<dbReference type="PANTHER" id="PTHR42928:SF5">
    <property type="entry name" value="BLR1237 PROTEIN"/>
    <property type="match status" value="1"/>
</dbReference>
<evidence type="ECO:0000313" key="3">
    <source>
        <dbReference type="Proteomes" id="UP000319722"/>
    </source>
</evidence>
<dbReference type="Proteomes" id="UP000319722">
    <property type="component" value="Unassembled WGS sequence"/>
</dbReference>
<organism evidence="2 3">
    <name type="scientific">Variovorax beijingensis</name>
    <dbReference type="NCBI Taxonomy" id="2496117"/>
    <lineage>
        <taxon>Bacteria</taxon>
        <taxon>Pseudomonadati</taxon>
        <taxon>Pseudomonadota</taxon>
        <taxon>Betaproteobacteria</taxon>
        <taxon>Burkholderiales</taxon>
        <taxon>Comamonadaceae</taxon>
        <taxon>Variovorax</taxon>
    </lineage>
</organism>
<sequence>MNNELIDCIDHSRRALCRALAASPLLPLAKAAKAADQWPSRPVKWVVPYLAGTGPDTGARILAESAGRLLGQPVIIENKGGAAGNIGARQVARAAPDGYTWIYSAAPMAANVLMYRSPGYDVMKDFRHVMRLTTSDVLLVVNPASGIETLQDLVTKARAAPGKLDYASGGVGTPSHLGVELFLNAADISATHVPYKGASELVNAVLGGQVSFGMPIFAVAFPQVKAGKLKALGVAGTRRNASLPDVPTLAEQGVQGVQLTSWGGLSLPAGTPDAIAARVYEVFSQMLKDPPVIASLSELGSQVSPSTPEGYLQVIRHEVELTGQMMKSAKISPL</sequence>